<evidence type="ECO:0000313" key="3">
    <source>
        <dbReference type="Proteomes" id="UP001562065"/>
    </source>
</evidence>
<keyword evidence="1" id="KW-0732">Signal</keyword>
<dbReference type="Pfam" id="PF04351">
    <property type="entry name" value="PilP"/>
    <property type="match status" value="1"/>
</dbReference>
<reference evidence="2 3" key="1">
    <citation type="submission" date="2024-07" db="EMBL/GenBank/DDBJ databases">
        <authorList>
            <person name="Ren Q."/>
        </authorList>
    </citation>
    <scope>NUCLEOTIDE SEQUENCE [LARGE SCALE GENOMIC DNA]</scope>
    <source>
        <strain evidence="2 3">REN37</strain>
    </source>
</reference>
<accession>A0ABV4AJH4</accession>
<comment type="caution">
    <text evidence="2">The sequence shown here is derived from an EMBL/GenBank/DDBJ whole genome shotgun (WGS) entry which is preliminary data.</text>
</comment>
<proteinExistence type="predicted"/>
<feature type="chain" id="PRO_5046161565" evidence="1">
    <location>
        <begin position="26"/>
        <end position="176"/>
    </location>
</feature>
<dbReference type="PIRSF" id="PIRSF016481">
    <property type="entry name" value="Pilus_assembly_PilP"/>
    <property type="match status" value="1"/>
</dbReference>
<gene>
    <name evidence="2" type="ORF">AB5I84_12495</name>
</gene>
<dbReference type="RefSeq" id="WP_369456242.1">
    <property type="nucleotide sequence ID" value="NZ_JBGCUO010000002.1"/>
</dbReference>
<dbReference type="Gene3D" id="2.30.30.830">
    <property type="match status" value="1"/>
</dbReference>
<name>A0ABV4AJH4_9GAMM</name>
<protein>
    <submittedName>
        <fullName evidence="2">Pilus assembly protein PilP</fullName>
    </submittedName>
</protein>
<evidence type="ECO:0000313" key="2">
    <source>
        <dbReference type="EMBL" id="MEY1662972.1"/>
    </source>
</evidence>
<dbReference type="EMBL" id="JBGCUO010000002">
    <property type="protein sequence ID" value="MEY1662972.1"/>
    <property type="molecule type" value="Genomic_DNA"/>
</dbReference>
<sequence>MNVTTLKHGAAVVLLATLLSGCSESADLGTLRDEIQRIRADVRGRIEPPPEFKPIALYTYSAHLLREPFRLAVEPEKEQQDGIAVEPDLNRLREPLEDFNFDVLRMVGSMNPQGKPMQALIRDGLGNISRVQVGHFLGKNHGRITALDEGHVAVTEIIPDGRGGWVERPRVIMLSE</sequence>
<keyword evidence="3" id="KW-1185">Reference proteome</keyword>
<dbReference type="Proteomes" id="UP001562065">
    <property type="component" value="Unassembled WGS sequence"/>
</dbReference>
<feature type="signal peptide" evidence="1">
    <location>
        <begin position="1"/>
        <end position="25"/>
    </location>
</feature>
<organism evidence="2 3">
    <name type="scientific">Isoalcanivorax beigongshangi</name>
    <dbReference type="NCBI Taxonomy" id="3238810"/>
    <lineage>
        <taxon>Bacteria</taxon>
        <taxon>Pseudomonadati</taxon>
        <taxon>Pseudomonadota</taxon>
        <taxon>Gammaproteobacteria</taxon>
        <taxon>Oceanospirillales</taxon>
        <taxon>Alcanivoracaceae</taxon>
        <taxon>Isoalcanivorax</taxon>
    </lineage>
</organism>
<evidence type="ECO:0000256" key="1">
    <source>
        <dbReference type="SAM" id="SignalP"/>
    </source>
</evidence>
<dbReference type="PROSITE" id="PS51257">
    <property type="entry name" value="PROKAR_LIPOPROTEIN"/>
    <property type="match status" value="1"/>
</dbReference>
<dbReference type="InterPro" id="IPR007446">
    <property type="entry name" value="PilP"/>
</dbReference>